<dbReference type="EMBL" id="JAHDVG010000463">
    <property type="protein sequence ID" value="KAH1185183.1"/>
    <property type="molecule type" value="Genomic_DNA"/>
</dbReference>
<gene>
    <name evidence="1" type="ORF">KIL84_017932</name>
</gene>
<reference evidence="1" key="1">
    <citation type="submission" date="2021-09" db="EMBL/GenBank/DDBJ databases">
        <title>The genome of Mauremys mutica provides insights into the evolution of semi-aquatic lifestyle.</title>
        <authorList>
            <person name="Gong S."/>
            <person name="Gao Y."/>
        </authorList>
    </citation>
    <scope>NUCLEOTIDE SEQUENCE</scope>
    <source>
        <strain evidence="1">MM-2020</strain>
        <tissue evidence="1">Muscle</tissue>
    </source>
</reference>
<keyword evidence="2" id="KW-1185">Reference proteome</keyword>
<accession>A0A9D3XTQ8</accession>
<dbReference type="AlphaFoldDB" id="A0A9D3XTQ8"/>
<organism evidence="1 2">
    <name type="scientific">Mauremys mutica</name>
    <name type="common">yellowpond turtle</name>
    <dbReference type="NCBI Taxonomy" id="74926"/>
    <lineage>
        <taxon>Eukaryota</taxon>
        <taxon>Metazoa</taxon>
        <taxon>Chordata</taxon>
        <taxon>Craniata</taxon>
        <taxon>Vertebrata</taxon>
        <taxon>Euteleostomi</taxon>
        <taxon>Archelosauria</taxon>
        <taxon>Testudinata</taxon>
        <taxon>Testudines</taxon>
        <taxon>Cryptodira</taxon>
        <taxon>Durocryptodira</taxon>
        <taxon>Testudinoidea</taxon>
        <taxon>Geoemydidae</taxon>
        <taxon>Geoemydinae</taxon>
        <taxon>Mauremys</taxon>
    </lineage>
</organism>
<evidence type="ECO:0000313" key="1">
    <source>
        <dbReference type="EMBL" id="KAH1185183.1"/>
    </source>
</evidence>
<dbReference type="PANTHER" id="PTHR45913:SF19">
    <property type="entry name" value="LOW QUALITY PROTEIN: ZINC FINGER BED DOMAIN-CONTAINING PROTEIN 5-LIKE"/>
    <property type="match status" value="1"/>
</dbReference>
<name>A0A9D3XTQ8_9SAUR</name>
<dbReference type="Proteomes" id="UP000827986">
    <property type="component" value="Unassembled WGS sequence"/>
</dbReference>
<feature type="non-terminal residue" evidence="1">
    <location>
        <position position="296"/>
    </location>
</feature>
<sequence>MRATGSEQFNVFDDFLTSHKLKWEACIRICTDGAPSMSGGRAGLKAEVSEIAPLISWIHHMIHHKAFATQNMDWELIDVLSSFKIVNFIKMHPTKAHLFAILCAEMEVEHAALLFHTEVRWLSRGKVLQCVYELRNEVQLFLVDVNFNNADTLCDPHGLVLLAYLADISDKLNSLNVPLQGEENTIFDRHKKISAFKRKLELWKTKIETGLSVPFPLLTDATNETESELLSVMESIKNHLSSLRASLDKYFPKGNAPLNDWIIQPFVAEAVTLSHLSNDIEEKRPELQSDRTLEIK</sequence>
<evidence type="ECO:0000313" key="2">
    <source>
        <dbReference type="Proteomes" id="UP000827986"/>
    </source>
</evidence>
<protein>
    <submittedName>
        <fullName evidence="1">Uncharacterized protein</fullName>
    </submittedName>
</protein>
<dbReference type="PANTHER" id="PTHR45913">
    <property type="entry name" value="EPM2A-INTERACTING PROTEIN 1"/>
    <property type="match status" value="1"/>
</dbReference>
<comment type="caution">
    <text evidence="1">The sequence shown here is derived from an EMBL/GenBank/DDBJ whole genome shotgun (WGS) entry which is preliminary data.</text>
</comment>
<proteinExistence type="predicted"/>